<reference evidence="5 6" key="1">
    <citation type="submission" date="2023-10" db="EMBL/GenBank/DDBJ databases">
        <title>Niallia locisalis sp.nov. isolated from a salt pond sample.</title>
        <authorList>
            <person name="Li X.-J."/>
            <person name="Dong L."/>
        </authorList>
    </citation>
    <scope>NUCLEOTIDE SEQUENCE [LARGE SCALE GENOMIC DNA]</scope>
    <source>
        <strain evidence="5 6">DSM 29761</strain>
    </source>
</reference>
<dbReference type="InterPro" id="IPR028081">
    <property type="entry name" value="Leu-bd"/>
</dbReference>
<feature type="domain" description="Leucine-binding protein" evidence="4">
    <location>
        <begin position="39"/>
        <end position="383"/>
    </location>
</feature>
<dbReference type="CDD" id="cd06347">
    <property type="entry name" value="PBP1_ABC_LivK_ligand_binding-like"/>
    <property type="match status" value="1"/>
</dbReference>
<evidence type="ECO:0000256" key="2">
    <source>
        <dbReference type="ARBA" id="ARBA00022729"/>
    </source>
</evidence>
<dbReference type="RefSeq" id="WP_338449161.1">
    <property type="nucleotide sequence ID" value="NZ_CP137640.1"/>
</dbReference>
<dbReference type="PANTHER" id="PTHR30483">
    <property type="entry name" value="LEUCINE-SPECIFIC-BINDING PROTEIN"/>
    <property type="match status" value="1"/>
</dbReference>
<dbReference type="InterPro" id="IPR051010">
    <property type="entry name" value="BCAA_transport"/>
</dbReference>
<keyword evidence="2 3" id="KW-0732">Signal</keyword>
<gene>
    <name evidence="5" type="ORF">R4Z09_23560</name>
</gene>
<proteinExistence type="inferred from homology"/>
<dbReference type="Gene3D" id="3.40.50.2300">
    <property type="match status" value="2"/>
</dbReference>
<evidence type="ECO:0000256" key="3">
    <source>
        <dbReference type="SAM" id="SignalP"/>
    </source>
</evidence>
<name>A0ABZ2CAB9_9BACI</name>
<dbReference type="SUPFAM" id="SSF53822">
    <property type="entry name" value="Periplasmic binding protein-like I"/>
    <property type="match status" value="1"/>
</dbReference>
<organism evidence="5 6">
    <name type="scientific">Niallia oryzisoli</name>
    <dbReference type="NCBI Taxonomy" id="1737571"/>
    <lineage>
        <taxon>Bacteria</taxon>
        <taxon>Bacillati</taxon>
        <taxon>Bacillota</taxon>
        <taxon>Bacilli</taxon>
        <taxon>Bacillales</taxon>
        <taxon>Bacillaceae</taxon>
        <taxon>Niallia</taxon>
    </lineage>
</organism>
<accession>A0ABZ2CAB9</accession>
<comment type="similarity">
    <text evidence="1">Belongs to the leucine-binding protein family.</text>
</comment>
<evidence type="ECO:0000256" key="1">
    <source>
        <dbReference type="ARBA" id="ARBA00010062"/>
    </source>
</evidence>
<dbReference type="Proteomes" id="UP001357223">
    <property type="component" value="Chromosome"/>
</dbReference>
<feature type="signal peptide" evidence="3">
    <location>
        <begin position="1"/>
        <end position="21"/>
    </location>
</feature>
<evidence type="ECO:0000259" key="4">
    <source>
        <dbReference type="Pfam" id="PF13458"/>
    </source>
</evidence>
<dbReference type="Pfam" id="PF13458">
    <property type="entry name" value="Peripla_BP_6"/>
    <property type="match status" value="1"/>
</dbReference>
<evidence type="ECO:0000313" key="5">
    <source>
        <dbReference type="EMBL" id="WVX80232.1"/>
    </source>
</evidence>
<dbReference type="PROSITE" id="PS51257">
    <property type="entry name" value="PROKAR_LIPOPROTEIN"/>
    <property type="match status" value="1"/>
</dbReference>
<feature type="chain" id="PRO_5047196327" evidence="3">
    <location>
        <begin position="22"/>
        <end position="394"/>
    </location>
</feature>
<keyword evidence="6" id="KW-1185">Reference proteome</keyword>
<evidence type="ECO:0000313" key="6">
    <source>
        <dbReference type="Proteomes" id="UP001357223"/>
    </source>
</evidence>
<dbReference type="InterPro" id="IPR028082">
    <property type="entry name" value="Peripla_BP_I"/>
</dbReference>
<sequence length="394" mass="42365">MRKRKLNAIFMSFMLSAGVLAGCAGGKDNSTGGQSDGDTIKVGVNLELSGNVASYGQGINEGIELAVEEINKKGIDGKKIELITVDNKSDAAESTSAALKLISQDKVSVILGASTSTNSIAQVQIAQDNKIPVIAPPATSPDVTVTDGKLNDYIFRTSFIDPYQGEIAANFAAKDLKLKNAAVLIDSSSDYSKGLANSFKDSLEKNGGKVISEEAYVAKDTDFRATLTRIKAKKPEVVYVPGYYEEVGLILKQAREIGLDVPFVGGDGWDSPKLAEIAGADALHDVYFTNHYSSSDTDEKVQNFVKVFKEEYNKTPDAFNALGYDTGYLLADAIKRAGGGDPQKIKTALEETEGLSLITSDNFKYDKNHNPIKSATILSFENGKQIFKTKVNPE</sequence>
<protein>
    <submittedName>
        <fullName evidence="5">ABC transporter substrate-binding protein</fullName>
    </submittedName>
</protein>
<dbReference type="PANTHER" id="PTHR30483:SF6">
    <property type="entry name" value="PERIPLASMIC BINDING PROTEIN OF ABC TRANSPORTER FOR NATURAL AMINO ACIDS"/>
    <property type="match status" value="1"/>
</dbReference>
<dbReference type="EMBL" id="CP137640">
    <property type="protein sequence ID" value="WVX80232.1"/>
    <property type="molecule type" value="Genomic_DNA"/>
</dbReference>